<gene>
    <name evidence="2" type="ORF">L873DRAFT_1831683</name>
</gene>
<dbReference type="Gene3D" id="3.40.50.720">
    <property type="entry name" value="NAD(P)-binding Rossmann-like Domain"/>
    <property type="match status" value="1"/>
</dbReference>
<dbReference type="Proteomes" id="UP000276215">
    <property type="component" value="Unassembled WGS sequence"/>
</dbReference>
<dbReference type="PANTHER" id="PTHR43245:SF11">
    <property type="entry name" value="LD23561P"/>
    <property type="match status" value="1"/>
</dbReference>
<dbReference type="OrthoDB" id="16464at2759"/>
<evidence type="ECO:0000259" key="1">
    <source>
        <dbReference type="Pfam" id="PF01370"/>
    </source>
</evidence>
<dbReference type="Pfam" id="PF01370">
    <property type="entry name" value="Epimerase"/>
    <property type="match status" value="1"/>
</dbReference>
<dbReference type="STRING" id="1336337.A0A3N4IZW8"/>
<proteinExistence type="predicted"/>
<accession>A0A3N4IZW8</accession>
<dbReference type="EMBL" id="ML120520">
    <property type="protein sequence ID" value="RPA90547.1"/>
    <property type="molecule type" value="Genomic_DNA"/>
</dbReference>
<organism evidence="2 3">
    <name type="scientific">Choiromyces venosus 120613-1</name>
    <dbReference type="NCBI Taxonomy" id="1336337"/>
    <lineage>
        <taxon>Eukaryota</taxon>
        <taxon>Fungi</taxon>
        <taxon>Dikarya</taxon>
        <taxon>Ascomycota</taxon>
        <taxon>Pezizomycotina</taxon>
        <taxon>Pezizomycetes</taxon>
        <taxon>Pezizales</taxon>
        <taxon>Tuberaceae</taxon>
        <taxon>Choiromyces</taxon>
    </lineage>
</organism>
<protein>
    <submittedName>
        <fullName evidence="2">NAD(P)-binding protein</fullName>
    </submittedName>
</protein>
<feature type="domain" description="NAD-dependent epimerase/dehydratase" evidence="1">
    <location>
        <begin position="19"/>
        <end position="207"/>
    </location>
</feature>
<name>A0A3N4IZW8_9PEZI</name>
<evidence type="ECO:0000313" key="3">
    <source>
        <dbReference type="Proteomes" id="UP000276215"/>
    </source>
</evidence>
<dbReference type="InterPro" id="IPR036291">
    <property type="entry name" value="NAD(P)-bd_dom_sf"/>
</dbReference>
<sequence>MTEVTAPAAAAGTDTKPSVLIIGGLGFIGRFLAKYIHTNNLASEIRIVDKQLPRLAWLAPEFADVCTLERFQQGDLSREHTCEKVFTRPDGSTWDYVFNCGGDTRYSQDDEIYKQRSLKLSTTAAKEAARRGVKCWVEISTGAVYKSDREPSKETDKLKPWLKLANYKLEAEEELKRIEGLNLVIVRLANVYGEYCSKVIATILCMARVYAYLKEEMKWLWTKDLRTHTVHVTDNNWDESMGSTPIFNVVDHGDTSQGTLQKHISNIFGIKTGFHGTIVSSFAKLNLGSAVDEQNDETLQPWGDLLNRAGITRPGPINPYLDNELVKDDDFSLDGARFEKITGFEYRVPEITEEGLRQVIDSYQRLNWWPPMELGSAENGENGEAVAEAAR</sequence>
<evidence type="ECO:0000313" key="2">
    <source>
        <dbReference type="EMBL" id="RPA90547.1"/>
    </source>
</evidence>
<reference evidence="2 3" key="1">
    <citation type="journal article" date="2018" name="Nat. Ecol. Evol.">
        <title>Pezizomycetes genomes reveal the molecular basis of ectomycorrhizal truffle lifestyle.</title>
        <authorList>
            <person name="Murat C."/>
            <person name="Payen T."/>
            <person name="Noel B."/>
            <person name="Kuo A."/>
            <person name="Morin E."/>
            <person name="Chen J."/>
            <person name="Kohler A."/>
            <person name="Krizsan K."/>
            <person name="Balestrini R."/>
            <person name="Da Silva C."/>
            <person name="Montanini B."/>
            <person name="Hainaut M."/>
            <person name="Levati E."/>
            <person name="Barry K.W."/>
            <person name="Belfiori B."/>
            <person name="Cichocki N."/>
            <person name="Clum A."/>
            <person name="Dockter R.B."/>
            <person name="Fauchery L."/>
            <person name="Guy J."/>
            <person name="Iotti M."/>
            <person name="Le Tacon F."/>
            <person name="Lindquist E.A."/>
            <person name="Lipzen A."/>
            <person name="Malagnac F."/>
            <person name="Mello A."/>
            <person name="Molinier V."/>
            <person name="Miyauchi S."/>
            <person name="Poulain J."/>
            <person name="Riccioni C."/>
            <person name="Rubini A."/>
            <person name="Sitrit Y."/>
            <person name="Splivallo R."/>
            <person name="Traeger S."/>
            <person name="Wang M."/>
            <person name="Zifcakova L."/>
            <person name="Wipf D."/>
            <person name="Zambonelli A."/>
            <person name="Paolocci F."/>
            <person name="Nowrousian M."/>
            <person name="Ottonello S."/>
            <person name="Baldrian P."/>
            <person name="Spatafora J.W."/>
            <person name="Henrissat B."/>
            <person name="Nagy L.G."/>
            <person name="Aury J.M."/>
            <person name="Wincker P."/>
            <person name="Grigoriev I.V."/>
            <person name="Bonfante P."/>
            <person name="Martin F.M."/>
        </authorList>
    </citation>
    <scope>NUCLEOTIDE SEQUENCE [LARGE SCALE GENOMIC DNA]</scope>
    <source>
        <strain evidence="2 3">120613-1</strain>
    </source>
</reference>
<dbReference type="InterPro" id="IPR001509">
    <property type="entry name" value="Epimerase_deHydtase"/>
</dbReference>
<keyword evidence="3" id="KW-1185">Reference proteome</keyword>
<dbReference type="PANTHER" id="PTHR43245">
    <property type="entry name" value="BIFUNCTIONAL POLYMYXIN RESISTANCE PROTEIN ARNA"/>
    <property type="match status" value="1"/>
</dbReference>
<dbReference type="AlphaFoldDB" id="A0A3N4IZW8"/>
<dbReference type="SUPFAM" id="SSF51735">
    <property type="entry name" value="NAD(P)-binding Rossmann-fold domains"/>
    <property type="match status" value="1"/>
</dbReference>
<dbReference type="InterPro" id="IPR050177">
    <property type="entry name" value="Lipid_A_modif_metabolic_enz"/>
</dbReference>